<dbReference type="InterPro" id="IPR011050">
    <property type="entry name" value="Pectin_lyase_fold/virulence"/>
</dbReference>
<evidence type="ECO:0000259" key="3">
    <source>
        <dbReference type="SMART" id="SM00635"/>
    </source>
</evidence>
<organism evidence="4 5">
    <name type="scientific">Uliginosibacterium sediminicola</name>
    <dbReference type="NCBI Taxonomy" id="2024550"/>
    <lineage>
        <taxon>Bacteria</taxon>
        <taxon>Pseudomonadati</taxon>
        <taxon>Pseudomonadota</taxon>
        <taxon>Betaproteobacteria</taxon>
        <taxon>Rhodocyclales</taxon>
        <taxon>Zoogloeaceae</taxon>
        <taxon>Uliginosibacterium</taxon>
    </lineage>
</organism>
<dbReference type="SMART" id="SM00635">
    <property type="entry name" value="BID_2"/>
    <property type="match status" value="1"/>
</dbReference>
<gene>
    <name evidence="4" type="ORF">ABDB84_05725</name>
</gene>
<dbReference type="PANTHER" id="PTHR31321:SF57">
    <property type="entry name" value="PECTINESTERASE 53-RELATED"/>
    <property type="match status" value="1"/>
</dbReference>
<dbReference type="Gene3D" id="2.160.20.10">
    <property type="entry name" value="Single-stranded right-handed beta-helix, Pectin lyase-like"/>
    <property type="match status" value="1"/>
</dbReference>
<keyword evidence="5" id="KW-1185">Reference proteome</keyword>
<proteinExistence type="predicted"/>
<evidence type="ECO:0000313" key="4">
    <source>
        <dbReference type="EMBL" id="MEN3067972.1"/>
    </source>
</evidence>
<dbReference type="EMBL" id="JBDIVE010000002">
    <property type="protein sequence ID" value="MEN3067972.1"/>
    <property type="molecule type" value="Genomic_DNA"/>
</dbReference>
<dbReference type="RefSeq" id="WP_345918735.1">
    <property type="nucleotide sequence ID" value="NZ_JBDIVE010000002.1"/>
</dbReference>
<dbReference type="Gene3D" id="2.60.40.1080">
    <property type="match status" value="1"/>
</dbReference>
<dbReference type="SUPFAM" id="SSF51126">
    <property type="entry name" value="Pectin lyase-like"/>
    <property type="match status" value="1"/>
</dbReference>
<feature type="signal peptide" evidence="2">
    <location>
        <begin position="1"/>
        <end position="24"/>
    </location>
</feature>
<dbReference type="InterPro" id="IPR012334">
    <property type="entry name" value="Pectin_lyas_fold"/>
</dbReference>
<comment type="caution">
    <text evidence="4">The sequence shown here is derived from an EMBL/GenBank/DDBJ whole genome shotgun (WGS) entry which is preliminary data.</text>
</comment>
<keyword evidence="2" id="KW-0732">Signal</keyword>
<sequence>MRIGTSVRSIVLSAFLLPMLAACGGNGSDSSSGTTSASSSSATSSAASSSSSSSSSATASVCPTTGLYFCDDFQAGNSDKWDLTPGTGSFAVVDDPGVSGNKVLQYTAGSTNGNVIALLKDSEWTKVTNKADYYVEARIKPQINSTTGNKQLFLIGRYQDATNWYLGGLNVQNSTGSTQVEAGYMKAGTISRTVQAKRAIIMGNQGSNDGQWYTVRYEMIGSTGVVYLDGEKIGTVTDSAFASGKIGLFTANKSFLIDDIKVGDPSVKPVQLTLSPSTLTYSAEAGDAAYAVTITATKNDGVTADTFTAVSSDKNVVSVSTTGNVVTITPVGAGTANIVFTSGSDATVTRTIVATIAAQFVQPTATYTLTGKTSPVVGETAAYIDGKLTLTFDATPVLGSSGSIRIFKTSDNSLVDVIKTSGNTDSIGLNMASQTRGVATNPIKISGNTVTITPHNNVLAYGTNYYVAIANGVLTGKIGGTDFVGLGKTANWNFTTKAAPSTSLTAVTVDDDGTADFRSVQGALNYAMKNVAQTTAFTVNVKNGTYEELMFLRNKDNLTIKGESRTGVVIQYDNYETLNSGSGASASGTSTSGGGRAVFLVEGSDLLTLDTLTLKNTHIRSTVYSNQAETIYFNNDAGRLIAKNAEFYSEQDTLQLRGYTWFYNTLVAGNVDYIWGQNRVALFENSEIRTLGDSQSGTTPSGGYILQSRTTSASDKGFVFLNSSLTYGVGPGGNTVAVGTAASTYLARAAAGTWVDNILFISCKMDTHITALGWAANISGNPAPNPSTATASSGWREYKSTDMAGNLLDVSGRSSNSRQMTDAEITASYANRAAIFSAFNSGAGWSPVP</sequence>
<feature type="chain" id="PRO_5045610156" description="BIG2 domain-containing protein" evidence="2">
    <location>
        <begin position="25"/>
        <end position="849"/>
    </location>
</feature>
<evidence type="ECO:0000313" key="5">
    <source>
        <dbReference type="Proteomes" id="UP001410394"/>
    </source>
</evidence>
<evidence type="ECO:0000256" key="2">
    <source>
        <dbReference type="SAM" id="SignalP"/>
    </source>
</evidence>
<dbReference type="PANTHER" id="PTHR31321">
    <property type="entry name" value="ACYL-COA THIOESTER HYDROLASE YBHC-RELATED"/>
    <property type="match status" value="1"/>
</dbReference>
<accession>A0ABU9YW81</accession>
<dbReference type="InterPro" id="IPR003343">
    <property type="entry name" value="Big_2"/>
</dbReference>
<dbReference type="PROSITE" id="PS51257">
    <property type="entry name" value="PROKAR_LIPOPROTEIN"/>
    <property type="match status" value="1"/>
</dbReference>
<reference evidence="4 5" key="1">
    <citation type="journal article" date="2018" name="Int. J. Syst. Evol. Microbiol.">
        <title>Uliginosibacterium sediminicola sp. nov., isolated from freshwater sediment.</title>
        <authorList>
            <person name="Hwang W.M."/>
            <person name="Kim S.M."/>
            <person name="Kang K."/>
            <person name="Ahn T.Y."/>
        </authorList>
    </citation>
    <scope>NUCLEOTIDE SEQUENCE [LARGE SCALE GENOMIC DNA]</scope>
    <source>
        <strain evidence="4 5">M1-21</strain>
    </source>
</reference>
<evidence type="ECO:0000256" key="1">
    <source>
        <dbReference type="SAM" id="MobiDB-lite"/>
    </source>
</evidence>
<name>A0ABU9YW81_9RHOO</name>
<protein>
    <recommendedName>
        <fullName evidence="3">BIG2 domain-containing protein</fullName>
    </recommendedName>
</protein>
<dbReference type="Proteomes" id="UP001410394">
    <property type="component" value="Unassembled WGS sequence"/>
</dbReference>
<feature type="domain" description="BIG2" evidence="3">
    <location>
        <begin position="268"/>
        <end position="350"/>
    </location>
</feature>
<feature type="region of interest" description="Disordered" evidence="1">
    <location>
        <begin position="32"/>
        <end position="60"/>
    </location>
</feature>
<dbReference type="Gene3D" id="2.60.120.560">
    <property type="entry name" value="Exo-inulinase, domain 1"/>
    <property type="match status" value="1"/>
</dbReference>